<feature type="transmembrane region" description="Helical" evidence="13">
    <location>
        <begin position="490"/>
        <end position="510"/>
    </location>
</feature>
<evidence type="ECO:0000256" key="6">
    <source>
        <dbReference type="ARBA" id="ARBA00022723"/>
    </source>
</evidence>
<evidence type="ECO:0000256" key="10">
    <source>
        <dbReference type="ARBA" id="ARBA00023049"/>
    </source>
</evidence>
<keyword evidence="10" id="KW-0482">Metalloprotease</keyword>
<dbReference type="Gene3D" id="3.30.2010.10">
    <property type="entry name" value="Metalloproteases ('zincins'), catalytic domain"/>
    <property type="match status" value="1"/>
</dbReference>
<feature type="chain" id="PRO_5021777758" evidence="14">
    <location>
        <begin position="26"/>
        <end position="867"/>
    </location>
</feature>
<dbReference type="GO" id="GO:0004222">
    <property type="term" value="F:metalloendopeptidase activity"/>
    <property type="evidence" value="ECO:0007669"/>
    <property type="project" value="InterPro"/>
</dbReference>
<dbReference type="InterPro" id="IPR001915">
    <property type="entry name" value="Peptidase_M48"/>
</dbReference>
<protein>
    <submittedName>
        <fullName evidence="16">Heat shock protein HtpX</fullName>
    </submittedName>
</protein>
<keyword evidence="11 13" id="KW-0472">Membrane</keyword>
<keyword evidence="14" id="KW-0732">Signal</keyword>
<keyword evidence="4" id="KW-0645">Protease</keyword>
<organism evidence="16 17">
    <name type="scientific">Thalassoglobus polymorphus</name>
    <dbReference type="NCBI Taxonomy" id="2527994"/>
    <lineage>
        <taxon>Bacteria</taxon>
        <taxon>Pseudomonadati</taxon>
        <taxon>Planctomycetota</taxon>
        <taxon>Planctomycetia</taxon>
        <taxon>Planctomycetales</taxon>
        <taxon>Planctomycetaceae</taxon>
        <taxon>Thalassoglobus</taxon>
    </lineage>
</organism>
<feature type="transmembrane region" description="Helical" evidence="13">
    <location>
        <begin position="555"/>
        <end position="576"/>
    </location>
</feature>
<feature type="domain" description="Peptidase M48" evidence="15">
    <location>
        <begin position="322"/>
        <end position="467"/>
    </location>
</feature>
<dbReference type="InterPro" id="IPR011990">
    <property type="entry name" value="TPR-like_helical_dom_sf"/>
</dbReference>
<dbReference type="Pfam" id="PF01435">
    <property type="entry name" value="Peptidase_M48"/>
    <property type="match status" value="1"/>
</dbReference>
<feature type="signal peptide" evidence="14">
    <location>
        <begin position="1"/>
        <end position="25"/>
    </location>
</feature>
<feature type="transmembrane region" description="Helical" evidence="13">
    <location>
        <begin position="388"/>
        <end position="407"/>
    </location>
</feature>
<dbReference type="OrthoDB" id="15218at2"/>
<dbReference type="AlphaFoldDB" id="A0A517QPH6"/>
<dbReference type="PANTHER" id="PTHR43221">
    <property type="entry name" value="PROTEASE HTPX"/>
    <property type="match status" value="1"/>
</dbReference>
<dbReference type="GO" id="GO:0046872">
    <property type="term" value="F:metal ion binding"/>
    <property type="evidence" value="ECO:0007669"/>
    <property type="project" value="UniProtKB-KW"/>
</dbReference>
<keyword evidence="8" id="KW-0862">Zinc</keyword>
<evidence type="ECO:0000256" key="13">
    <source>
        <dbReference type="SAM" id="Phobius"/>
    </source>
</evidence>
<dbReference type="SUPFAM" id="SSF48452">
    <property type="entry name" value="TPR-like"/>
    <property type="match status" value="1"/>
</dbReference>
<evidence type="ECO:0000259" key="15">
    <source>
        <dbReference type="Pfam" id="PF01435"/>
    </source>
</evidence>
<evidence type="ECO:0000256" key="2">
    <source>
        <dbReference type="ARBA" id="ARBA00004651"/>
    </source>
</evidence>
<evidence type="ECO:0000256" key="9">
    <source>
        <dbReference type="ARBA" id="ARBA00022989"/>
    </source>
</evidence>
<accession>A0A517QPH6</accession>
<dbReference type="EMBL" id="CP036267">
    <property type="protein sequence ID" value="QDT33522.1"/>
    <property type="molecule type" value="Genomic_DNA"/>
</dbReference>
<keyword evidence="5 13" id="KW-0812">Transmembrane</keyword>
<evidence type="ECO:0000256" key="3">
    <source>
        <dbReference type="ARBA" id="ARBA00022475"/>
    </source>
</evidence>
<evidence type="ECO:0000313" key="16">
    <source>
        <dbReference type="EMBL" id="QDT33522.1"/>
    </source>
</evidence>
<name>A0A517QPH6_9PLAN</name>
<feature type="transmembrane region" description="Helical" evidence="13">
    <location>
        <begin position="588"/>
        <end position="609"/>
    </location>
</feature>
<feature type="transmembrane region" description="Helical" evidence="13">
    <location>
        <begin position="182"/>
        <end position="202"/>
    </location>
</feature>
<evidence type="ECO:0000256" key="12">
    <source>
        <dbReference type="SAM" id="MobiDB-lite"/>
    </source>
</evidence>
<proteinExistence type="predicted"/>
<feature type="transmembrane region" description="Helical" evidence="13">
    <location>
        <begin position="365"/>
        <end position="382"/>
    </location>
</feature>
<feature type="transmembrane region" description="Helical" evidence="13">
    <location>
        <begin position="516"/>
        <end position="534"/>
    </location>
</feature>
<comment type="subcellular location">
    <subcellularLocation>
        <location evidence="2">Cell membrane</location>
        <topology evidence="2">Multi-pass membrane protein</topology>
    </subcellularLocation>
</comment>
<keyword evidence="6" id="KW-0479">Metal-binding</keyword>
<evidence type="ECO:0000256" key="11">
    <source>
        <dbReference type="ARBA" id="ARBA00023136"/>
    </source>
</evidence>
<dbReference type="KEGG" id="tpol:Mal48_27750"/>
<feature type="region of interest" description="Disordered" evidence="12">
    <location>
        <begin position="834"/>
        <end position="867"/>
    </location>
</feature>
<evidence type="ECO:0000256" key="14">
    <source>
        <dbReference type="SAM" id="SignalP"/>
    </source>
</evidence>
<dbReference type="GO" id="GO:0006508">
    <property type="term" value="P:proteolysis"/>
    <property type="evidence" value="ECO:0007669"/>
    <property type="project" value="UniProtKB-KW"/>
</dbReference>
<dbReference type="PANTHER" id="PTHR43221:SF1">
    <property type="entry name" value="PROTEASE HTPX"/>
    <property type="match status" value="1"/>
</dbReference>
<feature type="compositionally biased region" description="Basic and acidic residues" evidence="12">
    <location>
        <begin position="841"/>
        <end position="853"/>
    </location>
</feature>
<evidence type="ECO:0000256" key="7">
    <source>
        <dbReference type="ARBA" id="ARBA00022801"/>
    </source>
</evidence>
<comment type="cofactor">
    <cofactor evidence="1">
        <name>Zn(2+)</name>
        <dbReference type="ChEBI" id="CHEBI:29105"/>
    </cofactor>
</comment>
<dbReference type="InterPro" id="IPR050083">
    <property type="entry name" value="HtpX_protease"/>
</dbReference>
<dbReference type="GO" id="GO:0005886">
    <property type="term" value="C:plasma membrane"/>
    <property type="evidence" value="ECO:0007669"/>
    <property type="project" value="UniProtKB-SubCell"/>
</dbReference>
<keyword evidence="16" id="KW-0346">Stress response</keyword>
<dbReference type="Proteomes" id="UP000315724">
    <property type="component" value="Chromosome"/>
</dbReference>
<feature type="transmembrane region" description="Helical" evidence="13">
    <location>
        <begin position="253"/>
        <end position="272"/>
    </location>
</feature>
<evidence type="ECO:0000256" key="5">
    <source>
        <dbReference type="ARBA" id="ARBA00022692"/>
    </source>
</evidence>
<feature type="transmembrane region" description="Helical" evidence="13">
    <location>
        <begin position="218"/>
        <end position="241"/>
    </location>
</feature>
<evidence type="ECO:0000256" key="4">
    <source>
        <dbReference type="ARBA" id="ARBA00022670"/>
    </source>
</evidence>
<keyword evidence="3" id="KW-1003">Cell membrane</keyword>
<gene>
    <name evidence="16" type="ORF">Mal48_27750</name>
</gene>
<dbReference type="Gene3D" id="1.25.40.10">
    <property type="entry name" value="Tetratricopeptide repeat domain"/>
    <property type="match status" value="2"/>
</dbReference>
<dbReference type="RefSeq" id="WP_145199933.1">
    <property type="nucleotide sequence ID" value="NZ_CP036267.1"/>
</dbReference>
<keyword evidence="9 13" id="KW-1133">Transmembrane helix</keyword>
<keyword evidence="17" id="KW-1185">Reference proteome</keyword>
<sequence precursor="true">MKRLQTQVLALSLLILLGLSANSFSQEGYSSARDEWEVFNEVAQLEMQGDLEAAIEMLKADIANKQRSPSLVLEERRYLAQIYLDNDRPIEAIEVFTDLLSQPLHPLDEYDFLNDRADSYDQIGKHELAKADRLTAKKLIESNTDLDYEHAPSSPSQPLRETIENRLRQHFPELSSTRSGRVAILIFWGVLVWLLIVIWDIWKGNRQRIEGEGTWKRLIGVSAVMALFQSLPFQIFLLYFMLLPEETELDTPFHVAVITTILSTFWVSLYFVPAIRWIGSKEPLTKVDDEQFLLRLNRMSTELGIRPPVARLLPSSGGPMMIQAFAGGLPQPSLILSDGVLMRLEEHEVDAIVGHELGHIANKSLWCFPIFAALAWACPILVSTLFGFWTSLMFGMAVFAGLSRIVSRYFEYDSDRKAAQVAGVSATITALDKTHIVSAVNNQGWASFLAYSMATHPSQEERLSALAMNAPADDQPKITWSPRTAIKRRWGARIAFLCWVGILISCFFVPETDNWQMVRGLVLATIFFLPQLMIQKAIRKEVRSEMKRRQVGQNSKLSVIAVIAAVFFFIIISWSLSQDVENIVQDDTGFSSYIFWIFVAVLTVLFIIWNKRKAARSPVAQIRLAFHQKRWADAVELGRVNWESLKPNAAVRNDLILAFWMTGEEERAIQAMRQLQKDFPKFKHPWVMEALMHLDREEFQTALDVLDEVKNDLKDDLGRLGIVARASRFLGKIDDVRETADQMESISPNLAAIHSFRSLVAMDSGDSETALAQIQKAEYLAPGDAYINLLKAEYEFRFGDRNVGLKTLAAAKVLVNATPFAFLRAELTHVERLAQPEIDSNESKIEAEEKADSIDDDTDSEVEKNDA</sequence>
<evidence type="ECO:0000256" key="8">
    <source>
        <dbReference type="ARBA" id="ARBA00022833"/>
    </source>
</evidence>
<evidence type="ECO:0000313" key="17">
    <source>
        <dbReference type="Proteomes" id="UP000315724"/>
    </source>
</evidence>
<evidence type="ECO:0000256" key="1">
    <source>
        <dbReference type="ARBA" id="ARBA00001947"/>
    </source>
</evidence>
<reference evidence="16 17" key="1">
    <citation type="submission" date="2019-02" db="EMBL/GenBank/DDBJ databases">
        <title>Deep-cultivation of Planctomycetes and their phenomic and genomic characterization uncovers novel biology.</title>
        <authorList>
            <person name="Wiegand S."/>
            <person name="Jogler M."/>
            <person name="Boedeker C."/>
            <person name="Pinto D."/>
            <person name="Vollmers J."/>
            <person name="Rivas-Marin E."/>
            <person name="Kohn T."/>
            <person name="Peeters S.H."/>
            <person name="Heuer A."/>
            <person name="Rast P."/>
            <person name="Oberbeckmann S."/>
            <person name="Bunk B."/>
            <person name="Jeske O."/>
            <person name="Meyerdierks A."/>
            <person name="Storesund J.E."/>
            <person name="Kallscheuer N."/>
            <person name="Luecker S."/>
            <person name="Lage O.M."/>
            <person name="Pohl T."/>
            <person name="Merkel B.J."/>
            <person name="Hornburger P."/>
            <person name="Mueller R.-W."/>
            <person name="Bruemmer F."/>
            <person name="Labrenz M."/>
            <person name="Spormann A.M."/>
            <person name="Op den Camp H."/>
            <person name="Overmann J."/>
            <person name="Amann R."/>
            <person name="Jetten M.S.M."/>
            <person name="Mascher T."/>
            <person name="Medema M.H."/>
            <person name="Devos D.P."/>
            <person name="Kaster A.-K."/>
            <person name="Ovreas L."/>
            <person name="Rohde M."/>
            <person name="Galperin M.Y."/>
            <person name="Jogler C."/>
        </authorList>
    </citation>
    <scope>NUCLEOTIDE SEQUENCE [LARGE SCALE GENOMIC DNA]</scope>
    <source>
        <strain evidence="16 17">Mal48</strain>
    </source>
</reference>
<keyword evidence="7" id="KW-0378">Hydrolase</keyword>